<dbReference type="EMBL" id="FPHG01000034">
    <property type="protein sequence ID" value="SFV58051.1"/>
    <property type="molecule type" value="Genomic_DNA"/>
</dbReference>
<sequence length="158" mass="17058">MKRREFIQSIVASSALAMTISPSISLAEESKPKKKGPNDMDYQTALDTITGKKEVKDSDKIKLTVPEIAENGAVVPVKVEVDYPMEEKNYVKAIHILNTKNGNARCADVNLTPLNGRGYFSTRIKLGGTQEVVALVELSDGSFIKTAKSVKVTIGGCG</sequence>
<dbReference type="Pfam" id="PF13501">
    <property type="entry name" value="SoxY"/>
    <property type="match status" value="1"/>
</dbReference>
<evidence type="ECO:0000313" key="2">
    <source>
        <dbReference type="EMBL" id="SFV58051.1"/>
    </source>
</evidence>
<gene>
    <name evidence="2" type="ORF">MNB_SV-9-524</name>
</gene>
<dbReference type="NCBIfam" id="TIGR04488">
    <property type="entry name" value="SoxY_true_GGCGG"/>
    <property type="match status" value="1"/>
</dbReference>
<dbReference type="InterPro" id="IPR036073">
    <property type="entry name" value="Desulfoferrodoxin_Fe-bd_dom_sf"/>
</dbReference>
<evidence type="ECO:0000259" key="1">
    <source>
        <dbReference type="Pfam" id="PF13501"/>
    </source>
</evidence>
<reference evidence="2" key="1">
    <citation type="submission" date="2016-10" db="EMBL/GenBank/DDBJ databases">
        <authorList>
            <person name="de Groot N.N."/>
        </authorList>
    </citation>
    <scope>NUCLEOTIDE SEQUENCE</scope>
</reference>
<protein>
    <submittedName>
        <fullName evidence="2">Sulfur oxidation protein SoxY</fullName>
    </submittedName>
</protein>
<accession>A0A1W1BX66</accession>
<dbReference type="GO" id="GO:0005506">
    <property type="term" value="F:iron ion binding"/>
    <property type="evidence" value="ECO:0007669"/>
    <property type="project" value="InterPro"/>
</dbReference>
<dbReference type="SUPFAM" id="SSF49367">
    <property type="entry name" value="Superoxide reductase-like"/>
    <property type="match status" value="1"/>
</dbReference>
<dbReference type="PIRSF" id="PIRSF010312">
    <property type="entry name" value="Sulphur_oxidation_SoxY"/>
    <property type="match status" value="1"/>
</dbReference>
<dbReference type="InterPro" id="IPR032711">
    <property type="entry name" value="SoxY"/>
</dbReference>
<feature type="domain" description="Ig-like SoxY" evidence="1">
    <location>
        <begin position="49"/>
        <end position="157"/>
    </location>
</feature>
<proteinExistence type="predicted"/>
<organism evidence="2">
    <name type="scientific">hydrothermal vent metagenome</name>
    <dbReference type="NCBI Taxonomy" id="652676"/>
    <lineage>
        <taxon>unclassified sequences</taxon>
        <taxon>metagenomes</taxon>
        <taxon>ecological metagenomes</taxon>
    </lineage>
</organism>
<dbReference type="InterPro" id="IPR016568">
    <property type="entry name" value="Sulphur_oxidation_SoxY"/>
</dbReference>
<name>A0A1W1BX66_9ZZZZ</name>
<dbReference type="InterPro" id="IPR038162">
    <property type="entry name" value="SoxY_sf"/>
</dbReference>
<dbReference type="GO" id="GO:0016491">
    <property type="term" value="F:oxidoreductase activity"/>
    <property type="evidence" value="ECO:0007669"/>
    <property type="project" value="InterPro"/>
</dbReference>
<dbReference type="AlphaFoldDB" id="A0A1W1BX66"/>
<dbReference type="Gene3D" id="2.60.40.2470">
    <property type="entry name" value="SoxY domain"/>
    <property type="match status" value="1"/>
</dbReference>